<feature type="domain" description="PKS/mFAS DH" evidence="13">
    <location>
        <begin position="2718"/>
        <end position="2996"/>
    </location>
</feature>
<dbReference type="CDD" id="cd00833">
    <property type="entry name" value="PKS"/>
    <property type="match status" value="2"/>
</dbReference>
<keyword evidence="7" id="KW-0511">Multifunctional enzyme</keyword>
<dbReference type="InterPro" id="IPR018201">
    <property type="entry name" value="Ketoacyl_synth_AS"/>
</dbReference>
<evidence type="ECO:0000259" key="12">
    <source>
        <dbReference type="PROSITE" id="PS52004"/>
    </source>
</evidence>
<feature type="domain" description="Ketosynthase family 3 (KS3)" evidence="12">
    <location>
        <begin position="1816"/>
        <end position="2242"/>
    </location>
</feature>
<dbReference type="GO" id="GO:0004312">
    <property type="term" value="F:fatty acid synthase activity"/>
    <property type="evidence" value="ECO:0007669"/>
    <property type="project" value="TreeGrafter"/>
</dbReference>
<dbReference type="SMART" id="SM00822">
    <property type="entry name" value="PKS_KR"/>
    <property type="match status" value="2"/>
</dbReference>
<evidence type="ECO:0000259" key="11">
    <source>
        <dbReference type="PROSITE" id="PS50075"/>
    </source>
</evidence>
<feature type="region of interest" description="N-terminal hotdog fold" evidence="9">
    <location>
        <begin position="938"/>
        <end position="1072"/>
    </location>
</feature>
<dbReference type="InterPro" id="IPR049551">
    <property type="entry name" value="PKS_DH_C"/>
</dbReference>
<evidence type="ECO:0000256" key="4">
    <source>
        <dbReference type="ARBA" id="ARBA00022553"/>
    </source>
</evidence>
<dbReference type="SMART" id="SM00824">
    <property type="entry name" value="PKS_TE"/>
    <property type="match status" value="1"/>
</dbReference>
<evidence type="ECO:0000256" key="2">
    <source>
        <dbReference type="ARBA" id="ARBA00004792"/>
    </source>
</evidence>
<evidence type="ECO:0000256" key="7">
    <source>
        <dbReference type="ARBA" id="ARBA00023268"/>
    </source>
</evidence>
<dbReference type="InterPro" id="IPR020802">
    <property type="entry name" value="TesA-like"/>
</dbReference>
<dbReference type="SUPFAM" id="SSF53474">
    <property type="entry name" value="alpha/beta-Hydrolases"/>
    <property type="match status" value="1"/>
</dbReference>
<dbReference type="FunFam" id="1.10.1200.10:FF:000007">
    <property type="entry name" value="Probable polyketide synthase pks17"/>
    <property type="match status" value="1"/>
</dbReference>
<dbReference type="SUPFAM" id="SSF53901">
    <property type="entry name" value="Thiolase-like"/>
    <property type="match status" value="2"/>
</dbReference>
<keyword evidence="8" id="KW-0012">Acyltransferase</keyword>
<dbReference type="Pfam" id="PF08990">
    <property type="entry name" value="Docking"/>
    <property type="match status" value="1"/>
</dbReference>
<dbReference type="GO" id="GO:0004315">
    <property type="term" value="F:3-oxoacyl-[acyl-carrier-protein] synthase activity"/>
    <property type="evidence" value="ECO:0007669"/>
    <property type="project" value="InterPro"/>
</dbReference>
<dbReference type="PROSITE" id="PS50075">
    <property type="entry name" value="CARRIER"/>
    <property type="match status" value="2"/>
</dbReference>
<dbReference type="Pfam" id="PF00975">
    <property type="entry name" value="Thioesterase"/>
    <property type="match status" value="1"/>
</dbReference>
<dbReference type="InterPro" id="IPR016039">
    <property type="entry name" value="Thiolase-like"/>
</dbReference>
<feature type="domain" description="PKS/mFAS DH" evidence="13">
    <location>
        <begin position="938"/>
        <end position="1230"/>
    </location>
</feature>
<dbReference type="GO" id="GO:0033068">
    <property type="term" value="P:macrolide biosynthetic process"/>
    <property type="evidence" value="ECO:0007669"/>
    <property type="project" value="UniProtKB-ARBA"/>
</dbReference>
<feature type="active site" description="Proton acceptor; for dehydratase activity" evidence="9">
    <location>
        <position position="970"/>
    </location>
</feature>
<dbReference type="InterPro" id="IPR013968">
    <property type="entry name" value="PKS_KR"/>
</dbReference>
<feature type="region of interest" description="Disordered" evidence="10">
    <location>
        <begin position="3206"/>
        <end position="3225"/>
    </location>
</feature>
<dbReference type="InterPro" id="IPR006162">
    <property type="entry name" value="Ppantetheine_attach_site"/>
</dbReference>
<feature type="region of interest" description="N-terminal hotdog fold" evidence="9">
    <location>
        <begin position="2718"/>
        <end position="2842"/>
    </location>
</feature>
<keyword evidence="5" id="KW-0808">Transferase</keyword>
<dbReference type="Pfam" id="PF21089">
    <property type="entry name" value="PKS_DH_N"/>
    <property type="match status" value="2"/>
</dbReference>
<feature type="compositionally biased region" description="Low complexity" evidence="10">
    <location>
        <begin position="3604"/>
        <end position="3620"/>
    </location>
</feature>
<dbReference type="InterPro" id="IPR016035">
    <property type="entry name" value="Acyl_Trfase/lysoPLipase"/>
</dbReference>
<dbReference type="InterPro" id="IPR014031">
    <property type="entry name" value="Ketoacyl_synth_C"/>
</dbReference>
<dbReference type="Gene3D" id="3.10.129.110">
    <property type="entry name" value="Polyketide synthase dehydratase"/>
    <property type="match status" value="2"/>
</dbReference>
<comment type="pathway">
    <text evidence="2">Antibiotic biosynthesis.</text>
</comment>
<feature type="domain" description="Carrier" evidence="11">
    <location>
        <begin position="3522"/>
        <end position="3596"/>
    </location>
</feature>
<dbReference type="PROSITE" id="PS00606">
    <property type="entry name" value="KS3_1"/>
    <property type="match status" value="2"/>
</dbReference>
<feature type="active site" description="Proton donor; for dehydratase activity" evidence="9">
    <location>
        <position position="2918"/>
    </location>
</feature>
<dbReference type="FunFam" id="3.40.366.10:FF:000002">
    <property type="entry name" value="Probable polyketide synthase 2"/>
    <property type="match status" value="2"/>
</dbReference>
<dbReference type="SUPFAM" id="SSF51735">
    <property type="entry name" value="NAD(P)-binding Rossmann-fold domains"/>
    <property type="match status" value="4"/>
</dbReference>
<dbReference type="InterPro" id="IPR014030">
    <property type="entry name" value="Ketoacyl_synth_N"/>
</dbReference>
<dbReference type="InterPro" id="IPR020841">
    <property type="entry name" value="PKS_Beta-ketoAc_synthase_dom"/>
</dbReference>
<feature type="region of interest" description="Disordered" evidence="10">
    <location>
        <begin position="3603"/>
        <end position="3622"/>
    </location>
</feature>
<dbReference type="PROSITE" id="PS00012">
    <property type="entry name" value="PHOSPHOPANTETHEINE"/>
    <property type="match status" value="2"/>
</dbReference>
<dbReference type="Gene3D" id="3.40.50.1820">
    <property type="entry name" value="alpha/beta hydrolase"/>
    <property type="match status" value="1"/>
</dbReference>
<dbReference type="Pfam" id="PF00109">
    <property type="entry name" value="ketoacyl-synt"/>
    <property type="match status" value="2"/>
</dbReference>
<dbReference type="SUPFAM" id="SSF47336">
    <property type="entry name" value="ACP-like"/>
    <property type="match status" value="2"/>
</dbReference>
<dbReference type="InterPro" id="IPR014043">
    <property type="entry name" value="Acyl_transferase_dom"/>
</dbReference>
<evidence type="ECO:0000256" key="3">
    <source>
        <dbReference type="ARBA" id="ARBA00022450"/>
    </source>
</evidence>
<keyword evidence="4" id="KW-0597">Phosphoprotein</keyword>
<proteinExistence type="predicted"/>
<organism evidence="14">
    <name type="scientific">Streptomyces conglobatus</name>
    <dbReference type="NCBI Taxonomy" id="1653203"/>
    <lineage>
        <taxon>Bacteria</taxon>
        <taxon>Bacillati</taxon>
        <taxon>Actinomycetota</taxon>
        <taxon>Actinomycetes</taxon>
        <taxon>Kitasatosporales</taxon>
        <taxon>Streptomycetaceae</taxon>
        <taxon>Streptomyces</taxon>
    </lineage>
</organism>
<feature type="region of interest" description="C-terminal hotdog fold" evidence="9">
    <location>
        <begin position="1087"/>
        <end position="1230"/>
    </location>
</feature>
<dbReference type="InterPro" id="IPR020807">
    <property type="entry name" value="PKS_DH"/>
</dbReference>
<dbReference type="Pfam" id="PF08659">
    <property type="entry name" value="KR"/>
    <property type="match status" value="2"/>
</dbReference>
<dbReference type="PANTHER" id="PTHR43775">
    <property type="entry name" value="FATTY ACID SYNTHASE"/>
    <property type="match status" value="1"/>
</dbReference>
<dbReference type="InterPro" id="IPR057326">
    <property type="entry name" value="KR_dom"/>
</dbReference>
<keyword evidence="3" id="KW-0596">Phosphopantetheine</keyword>
<dbReference type="Gene3D" id="3.40.50.720">
    <property type="entry name" value="NAD(P)-binding Rossmann-like Domain"/>
    <property type="match status" value="2"/>
</dbReference>
<feature type="region of interest" description="C-terminal hotdog fold" evidence="9">
    <location>
        <begin position="2855"/>
        <end position="2996"/>
    </location>
</feature>
<dbReference type="PROSITE" id="PS52004">
    <property type="entry name" value="KS3_2"/>
    <property type="match status" value="2"/>
</dbReference>
<dbReference type="SUPFAM" id="SSF55048">
    <property type="entry name" value="Probable ACP-binding domain of malonyl-CoA ACP transacylase"/>
    <property type="match status" value="2"/>
</dbReference>
<dbReference type="InterPro" id="IPR049900">
    <property type="entry name" value="PKS_mFAS_DH"/>
</dbReference>
<evidence type="ECO:0000256" key="6">
    <source>
        <dbReference type="ARBA" id="ARBA00023194"/>
    </source>
</evidence>
<dbReference type="SMART" id="SM01294">
    <property type="entry name" value="PKS_PP_betabranch"/>
    <property type="match status" value="1"/>
</dbReference>
<dbReference type="InterPro" id="IPR049552">
    <property type="entry name" value="PKS_DH_N"/>
</dbReference>
<feature type="domain" description="Carrier" evidence="11">
    <location>
        <begin position="1722"/>
        <end position="1797"/>
    </location>
</feature>
<dbReference type="InterPro" id="IPR020806">
    <property type="entry name" value="PKS_PP-bd"/>
</dbReference>
<dbReference type="InterPro" id="IPR009081">
    <property type="entry name" value="PP-bd_ACP"/>
</dbReference>
<name>A0A5Q0V477_9ACTN</name>
<evidence type="ECO:0000259" key="13">
    <source>
        <dbReference type="PROSITE" id="PS52019"/>
    </source>
</evidence>
<reference evidence="14" key="1">
    <citation type="submission" date="2019-07" db="EMBL/GenBank/DDBJ databases">
        <title>Discovery and Elucidation of Biosynthetic Pathway for the Neoantimycin Analogs with a 3-Hydroxybenzoic Acid Moiety and Selective Anticancer Activities.</title>
        <authorList>
            <person name="Zhou Y."/>
        </authorList>
    </citation>
    <scope>NUCLEOTIDE SEQUENCE</scope>
    <source>
        <strain evidence="14">ATCC 31005</strain>
    </source>
</reference>
<dbReference type="SMART" id="SM00825">
    <property type="entry name" value="PKS_KS"/>
    <property type="match status" value="2"/>
</dbReference>
<dbReference type="EMBL" id="MN158725">
    <property type="protein sequence ID" value="QGA89388.1"/>
    <property type="molecule type" value="Genomic_DNA"/>
</dbReference>
<dbReference type="InterPro" id="IPR032821">
    <property type="entry name" value="PKS_assoc"/>
</dbReference>
<evidence type="ECO:0000256" key="9">
    <source>
        <dbReference type="PROSITE-ProRule" id="PRU01363"/>
    </source>
</evidence>
<dbReference type="SMART" id="SM00826">
    <property type="entry name" value="PKS_DH"/>
    <property type="match status" value="2"/>
</dbReference>
<dbReference type="GO" id="GO:0031177">
    <property type="term" value="F:phosphopantetheine binding"/>
    <property type="evidence" value="ECO:0007669"/>
    <property type="project" value="InterPro"/>
</dbReference>
<dbReference type="InterPro" id="IPR050091">
    <property type="entry name" value="PKS_NRPS_Biosynth_Enz"/>
</dbReference>
<dbReference type="InterPro" id="IPR029058">
    <property type="entry name" value="AB_hydrolase_fold"/>
</dbReference>
<dbReference type="Gene3D" id="3.30.70.3290">
    <property type="match status" value="2"/>
</dbReference>
<dbReference type="Pfam" id="PF00698">
    <property type="entry name" value="Acyl_transf_1"/>
    <property type="match status" value="2"/>
</dbReference>
<protein>
    <submittedName>
        <fullName evidence="14">Type I polyketide synthase</fullName>
    </submittedName>
</protein>
<evidence type="ECO:0000256" key="10">
    <source>
        <dbReference type="SAM" id="MobiDB-lite"/>
    </source>
</evidence>
<feature type="active site" description="Proton donor; for dehydratase activity" evidence="9">
    <location>
        <position position="1148"/>
    </location>
</feature>
<sequence>MTTSTEKIVEALRASIKENERLRQQNQQLAKISTEPIAIVGMSCRYPGGVDSPESLWELVSTGRDGVTHFPADRGWDLDTLRNPDREAKGASHTHEGGFLDGAGRFDAEFFGISPREAMAMDPQQRLLLETSWEAFERAGIDPLSLHGSQVGVFAGLMYHDYAGLVERTPGGGDGFLGNGSAGSVLSGRVAYSFGLEGPAVTVDTACSSSLVTLHLACQALRRGDCSMALAGGVTVMATPGAFVEFSRQGGLSADGRCKAFADAADGTGWAEGVGMLLVERLSDARRNGHPVLAIIRGSAVNQDGASSGLTAPNGPSQQRVIRQALSSAGLTADQVDAVEAHGTGTSLGDPIEAQALIATYGQKRPADRPLWLGSVKSNLGHTQAAAGVAGIIKMVMAMRHGVLPRTLHVDRPSTKVDWSAGAVELLTEQVAWPETGQPRRAGVSGFGVSGTNAHVILEQAPAPAEVAATDALGSEAAGVAVPWVLSARSEGALRAQAGRLAAFVERGAAVSLVDVGYSLAVSRAGLEHRAAVVASDREGVRSALEALADGRVASGAVRGVVGSGKLAVLFTGQGAQRVGMGRELYERFPVFADAFDAVCGELDRHLERPLREVIFAVDGGDDGRGLLDRTGFTQPGLFAVEVALFRLVESWGVRADFVAGHSIGELSAAHVAGVLSLGDAAVLVAARARLMEGLPSGGAMVSVAASEVDVRAAIGDGVGVSVAAVNGPSSVVVSGDADAVAGVADRFAALGVKTKRLRVSHAFHSAHMDGMLEEFRRIADGLTYGVPRIPVVSNVTGRVASAGELGSAEYWVRHVREAVRFADGITALEAEGVGRFLELGPDGTLTAMARDCLAEDSAAVLVPALRRDRSEERSVLAALSTLYVHGGEVDWEAVFAGTGARRVDLPTYPFQHQHYWPKPSDIRPENVSSAGLGAVDHPLLGAVVVLAGSDGVVLTGRLSLDAQPWLADHAMAGSVLLPGTAFVELAVRAGDEVGCGQVEELTVEAPLLLPDHRAVQVQLAVGAADDAGRRTLEVYSRPAPDAPHPVISEASRDDSWTRHATGVLAPGGGHVQQDDSAFAEWPPQGATPIDIEGVYDGLAASGYDYGPAFQGLRSVWQRGTEVFAEVALPETAEAEARAFGLHPALLDATLHAIGLGELLQAPAGDAGQAWLPFSWRGVSLHAAGASVVRARLTSRGADSVSLELADGTGRPVTRVAELTMRAVAVDTLRSGRPAARDALFRLDWTALPVTPDVDASGAGRWAVLGASGDGLFPASGASQTSVETYADLASLRAHLDADGLPAPEAVVIDTTAHDVRHPDLASGVRAATGRILALVQEWLGDERFASSRLVLVTRGAVEAGDGAGVGDLALAAAWGLVRSAQSENPDRLVLIDLDETSPAAGVLPGVLVSGEPQVAVRGGVVLVPRLVRATVPAASADAAAWGAGGTVLVTGGTGALGALVARHLVTEHGVRHLVLTSRRGLEAPGAVVLRDELAGLGAEVTVAACDAADREALAGLLAGIPSEHPLTAVIHTAGVLDDGVIASLTPERLERVLRPKVDAALNLHELTRDLDLSSFVLFSSAAGILGAPGQGNYAAANAFLDALAQHRRAEGLPGQSLAWGLWARTSGVTGQLTDTDVDRMTRNGAEALSDEEGLQLFDTVHGADASVLVPMRLAVTRLRARSGEVPPLLRGLAGTPHRRIAEAGGGASPRLAGLSAAERERALLTMVRGDVAAVLGHATSQAIAAERSFRDLGFDSLTAVELRNRLNAATGLRLPATLIFDYPTPEALARHLNSELADTGGVGVTATTSATATVDEPIAIVGMGCRYPAGVRSPEDLWRLVMAGEDGITGFPTDRGWDLESLYHPDPEHTGTSYAREGGFLHDAADFDAAFFGISPREALAMDPQQRLLLETSWEAFERAGIDPLSVRGERVGVFAGVMGQDYAARFAQTPESVEGQLSSGNAGSVVSGRISYTFGLEGPAVSLDTACSSSLVALHLAAQALRQGECTMALAGGVTVMSTPVGFVEFSRQRALSPDGRCKAFAGAADGTGWAEGAGMLLVERLSDARRNGHPVLAVLRGSAVNQDGASNGLTAPNGPSQQRVIQQALSNARLSAAEVDAVEAHGTGTALGDPIEAQALLATYGQGRSEDRPLWLGSVKSNIGHTQAAAGVAGIIKMVMAMRHGVLPRTLHVDEPTPHVDWTAGAVELLTEQRNWPETGRARRSAVSSFGVSGTNAHVILEGVPAPEPVATVPGDDSSGGEATDGPVPWVLSARSAEALRAQARQLASFVSGRPELRSVDLGHSLVTTRSTFRHRSVVLAQDREAALRSLTALAAGEATADVIRAEAAASGGAVFVFPGQGSQWAGMAVELLECSVVFAEWMGECAAALAPHTGWDLLGVVRGGSDEWLERVDVVQPVLWAVMVSLAGVWRSYGVEPVAVVGHSQGEIAAACVAGALSVEDAARVVALRSRLLLDLAGEGGMLSVALPVVEVRERLAGVGGVSVAAVNGPGSVVVAGERRVLEGLRDEWEGAGVRSRMVPVDYASHSAQVEQIEDRLLEVLAPVRPRRASVPFYSSVTGARFDTEGLDAGYWYRNLRQTVEFAKATEALLAEGHGAFIETSAHPVLLMGVEETAEAVERPVVTIGTLRRGEGGRERLLTSLAEAHTQGVEVDWASVFTGTGARRVDLPTYPFQRQRYWLDAVKPGGDVTSAGLAPAEHPLLGAAIGVAETDTYVFTGRLSLDAHPWLADHTVSSTVLLPGTAFVDMAVRAGDEAGHARVEELTLEAPLLLPEQGGVQVQMVVGAPDASGRRALTVHARTEGADGAEWTRHATGVLASGPDDATGPDLKVWPPEGAAELDLDGHYDRLEATGLGYGPAFRGLRRAWLGAADEVFAEVALEDTAAGPQAADFALHPALLDATLHAIGLGKLVEDTGRARLPFAWNGVRLYASGAATLRVRIASQGADAVTLAAADEHGRPVASVDSLVLRPFTPGQLGGSRPESLFAVEWTTAEARTVPASGDRWAVLGPDPIGLADVLASAGLHLDAHPDLAALGAAVTSGPGAPDVVLAPFAVTGPPEATGPAGTGAAAVHAVAHRALALVQDWLADERFATSRLVLVTRGSVAAADDEQVPGLAHAVVWGLVRSAQTENPDRLVLLDMDEPADRDTAARAVRAAVASGEPQLAVRGGTVLVPRLARARVRHAAGSTVPGASGASGVRDAATGAPDAAQEPWRTVFGPRDTVLVTGGTGTLGVLVARYLVTECGVRHLLLTSRRGLAARGAEETVAELVALGAEVTVAACDTADREALAALLDTIPADRPLAGVVHSAGVLDDGVVSALTPERMDGVLRPKVDAALHLHELTRDRDLSAFVLFSSAAGVLGAAGQGNYAAANAFLDALAQHRRSLGLPGISLAWGAWEETSTMTSALEGVDAQRVSRAGMAPLSSEEGVALFGLGLADERALLVPTRLNVAALRGQAWPAGVPALLRGLVRTPARRVVEAEREEPVVLRQRLTGLPAAEWDAVLLETVRAQATVVLGLSGDELRDDVTFLESGFNSLTALELRNALNAVTGLRLPPTVVFDQATPAALVAYVRARLVEDGVQDASAAASPEPAPAQPGASDPEPVTIAALYRKAGEQGKITEAMQFGILASMISPSFSSPGDVESLPVPLRLARGDSRPALICLPSFSATSGPHEYARFAAAFRDRRDVYVIPEPGFAPGESLPESVDALAWVQAEAVRACAAGEPFVLVGRSAGGWVAHAVATKLEELGTPATALVLVDSYAVSGAMATELATAMMGGVLLRDGTFSSISDLTVTASGGYNRIFADWQAEPISTPTLFLQAADPFSEELRELPGDIWRARWNLPASVVEIPGDHFTILEDHSESTARAVEGWLADLE</sequence>
<evidence type="ECO:0000313" key="14">
    <source>
        <dbReference type="EMBL" id="QGA89388.1"/>
    </source>
</evidence>
<dbReference type="InterPro" id="IPR016036">
    <property type="entry name" value="Malonyl_transacylase_ACP-bd"/>
</dbReference>
<evidence type="ECO:0000256" key="1">
    <source>
        <dbReference type="ARBA" id="ARBA00001957"/>
    </source>
</evidence>
<dbReference type="InterPro" id="IPR055123">
    <property type="entry name" value="SpnB-like_Rossmann"/>
</dbReference>
<accession>A0A5Q0V477</accession>
<dbReference type="InterPro" id="IPR001031">
    <property type="entry name" value="Thioesterase"/>
</dbReference>
<keyword evidence="6" id="KW-0045">Antibiotic biosynthesis</keyword>
<dbReference type="Gene3D" id="3.40.47.10">
    <property type="match status" value="2"/>
</dbReference>
<dbReference type="Gene3D" id="3.40.366.10">
    <property type="entry name" value="Malonyl-Coenzyme A Acyl Carrier Protein, domain 2"/>
    <property type="match status" value="2"/>
</dbReference>
<dbReference type="Pfam" id="PF14765">
    <property type="entry name" value="PS-DH"/>
    <property type="match status" value="2"/>
</dbReference>
<dbReference type="GO" id="GO:0006633">
    <property type="term" value="P:fatty acid biosynthetic process"/>
    <property type="evidence" value="ECO:0007669"/>
    <property type="project" value="InterPro"/>
</dbReference>
<feature type="domain" description="Ketosynthase family 3 (KS3)" evidence="12">
    <location>
        <begin position="34"/>
        <end position="460"/>
    </location>
</feature>
<dbReference type="Pfam" id="PF16197">
    <property type="entry name" value="KAsynt_C_assoc"/>
    <property type="match status" value="2"/>
</dbReference>
<dbReference type="PANTHER" id="PTHR43775:SF51">
    <property type="entry name" value="INACTIVE PHENOLPHTHIOCEROL SYNTHESIS POLYKETIDE SYNTHASE TYPE I PKS1-RELATED"/>
    <property type="match status" value="1"/>
</dbReference>
<evidence type="ECO:0000256" key="8">
    <source>
        <dbReference type="ARBA" id="ARBA00023315"/>
    </source>
</evidence>
<dbReference type="Pfam" id="PF00550">
    <property type="entry name" value="PP-binding"/>
    <property type="match status" value="2"/>
</dbReference>
<dbReference type="InterPro" id="IPR036291">
    <property type="entry name" value="NAD(P)-bd_dom_sf"/>
</dbReference>
<dbReference type="SUPFAM" id="SSF52151">
    <property type="entry name" value="FabD/lysophospholipase-like"/>
    <property type="match status" value="2"/>
</dbReference>
<dbReference type="InterPro" id="IPR036736">
    <property type="entry name" value="ACP-like_sf"/>
</dbReference>
<dbReference type="SMART" id="SM00823">
    <property type="entry name" value="PKS_PP"/>
    <property type="match status" value="2"/>
</dbReference>
<dbReference type="InterPro" id="IPR001227">
    <property type="entry name" value="Ac_transferase_dom_sf"/>
</dbReference>
<dbReference type="Pfam" id="PF02801">
    <property type="entry name" value="Ketoacyl-synt_C"/>
    <property type="match status" value="2"/>
</dbReference>
<dbReference type="Pfam" id="PF22953">
    <property type="entry name" value="SpnB_Rossmann"/>
    <property type="match status" value="2"/>
</dbReference>
<dbReference type="PROSITE" id="PS52019">
    <property type="entry name" value="PKS_MFAS_DH"/>
    <property type="match status" value="2"/>
</dbReference>
<dbReference type="FunFam" id="3.40.47.10:FF:000019">
    <property type="entry name" value="Polyketide synthase type I"/>
    <property type="match status" value="2"/>
</dbReference>
<dbReference type="InterPro" id="IPR015083">
    <property type="entry name" value="NorB/c/GfsB-D-like_docking"/>
</dbReference>
<evidence type="ECO:0000256" key="5">
    <source>
        <dbReference type="ARBA" id="ARBA00022679"/>
    </source>
</evidence>
<dbReference type="SMART" id="SM00827">
    <property type="entry name" value="PKS_AT"/>
    <property type="match status" value="2"/>
</dbReference>
<dbReference type="CDD" id="cd08956">
    <property type="entry name" value="KR_3_FAS_SDR_x"/>
    <property type="match status" value="2"/>
</dbReference>
<dbReference type="Gene3D" id="1.10.1200.10">
    <property type="entry name" value="ACP-like"/>
    <property type="match status" value="2"/>
</dbReference>
<feature type="active site" description="Proton acceptor; for dehydratase activity" evidence="9">
    <location>
        <position position="2750"/>
    </location>
</feature>
<comment type="cofactor">
    <cofactor evidence="1">
        <name>pantetheine 4'-phosphate</name>
        <dbReference type="ChEBI" id="CHEBI:47942"/>
    </cofactor>
</comment>
<dbReference type="InterPro" id="IPR042104">
    <property type="entry name" value="PKS_dehydratase_sf"/>
</dbReference>